<gene>
    <name evidence="1" type="ORF">ABIC98_004012</name>
</gene>
<keyword evidence="2" id="KW-1185">Reference proteome</keyword>
<protein>
    <submittedName>
        <fullName evidence="1">Glycolate oxidase</fullName>
        <ecNumber evidence="1">1.1.3.15</ecNumber>
    </submittedName>
</protein>
<accession>A0ACC6TL37</accession>
<dbReference type="EC" id="1.1.3.15" evidence="1"/>
<proteinExistence type="predicted"/>
<dbReference type="Proteomes" id="UP001549207">
    <property type="component" value="Unassembled WGS sequence"/>
</dbReference>
<sequence>MEAFVGSVVDELEGMLAPGQVDVREAALRRYAVDQAPVIDFHLPLAVVFPQSVADVQAVVRSCAARGVAVVARGAGTGVSGGAHATRNCIVMSLERMDHILALNPDDETAVVEPGVVNAVLNEAAAVHGLMYAPDPASFRTSTIGGNVATNAGGLRCAKYGVTRDSVLALDVVLADGSLLHTGHQTFKGVAGYDLTGLFVGSEGTLGIVVGITVRLKYLPHEVHTVAAFYPDFRVAAAGVLAVGKARVQPAIMELLDGGTLAQLDDIHGSNLTARGGSLLLVQTDGFGAEAEAEVVRRVLRSGGAVVTAEANAEAERLVELRRHSRGAEVDDEYRVGEDVAVPRSRLVDYVGELENMAARHNVNLKVVAHAGDGNLHPTFWIERDGQGVDAGAMERLQRALDESITAALDMGGTITGEHGVGQYKLRWLGQEQPEPLRQLQRRIKDLFDPEGILNPGKAILP</sequence>
<name>A0ACC6TL37_9MICC</name>
<keyword evidence="1" id="KW-0560">Oxidoreductase</keyword>
<evidence type="ECO:0000313" key="1">
    <source>
        <dbReference type="EMBL" id="MET3774337.1"/>
    </source>
</evidence>
<evidence type="ECO:0000313" key="2">
    <source>
        <dbReference type="Proteomes" id="UP001549207"/>
    </source>
</evidence>
<organism evidence="1 2">
    <name type="scientific">Arthrobacter nitrophenolicus</name>
    <dbReference type="NCBI Taxonomy" id="683150"/>
    <lineage>
        <taxon>Bacteria</taxon>
        <taxon>Bacillati</taxon>
        <taxon>Actinomycetota</taxon>
        <taxon>Actinomycetes</taxon>
        <taxon>Micrococcales</taxon>
        <taxon>Micrococcaceae</taxon>
        <taxon>Arthrobacter</taxon>
    </lineage>
</organism>
<comment type="caution">
    <text evidence="1">The sequence shown here is derived from an EMBL/GenBank/DDBJ whole genome shotgun (WGS) entry which is preliminary data.</text>
</comment>
<dbReference type="EMBL" id="JBEPNJ010000027">
    <property type="protein sequence ID" value="MET3774337.1"/>
    <property type="molecule type" value="Genomic_DNA"/>
</dbReference>
<reference evidence="1" key="1">
    <citation type="submission" date="2024-06" db="EMBL/GenBank/DDBJ databases">
        <title>Genomic Encyclopedia of Type Strains, Phase IV (KMG-IV): sequencing the most valuable type-strain genomes for metagenomic binning, comparative biology and taxonomic classification.</title>
        <authorList>
            <person name="Goeker M."/>
        </authorList>
    </citation>
    <scope>NUCLEOTIDE SEQUENCE</scope>
    <source>
        <strain evidence="1">SJCon</strain>
    </source>
</reference>